<accession>A0A2N5J7X8</accession>
<sequence length="292" mass="31435">MVCEDPTAFPTTLVIDTSYGSTVSVVGEEPIHEADSRLHVERLQPNIATAIERAGLKPEDITRIVVGTGPAPFTGLRAGIVAAKALAFALNAQLLGQDVLEPQAVWQAERRLRADGGVTSEYRHFVLAVNDARRRQLYCRLYESVIEPADTSGLARVGLPRPVGDMDIAYPNDIVERVNAVVADMLGEDARPIVVDVVGHGVEKYASAWLNLIRRGDLIDDSVLHGAGVEGPILFARTAERHHADGDECPSEPLYLRRPDVSVPNPLKHVLNHGGADRAGSDRGVGEGKGGR</sequence>
<gene>
    <name evidence="3" type="ORF">Uis1B_1797</name>
</gene>
<proteinExistence type="predicted"/>
<dbReference type="Proteomes" id="UP000235050">
    <property type="component" value="Unassembled WGS sequence"/>
</dbReference>
<dbReference type="Gene3D" id="3.30.420.40">
    <property type="match status" value="1"/>
</dbReference>
<feature type="region of interest" description="Disordered" evidence="1">
    <location>
        <begin position="266"/>
        <end position="292"/>
    </location>
</feature>
<protein>
    <submittedName>
        <fullName evidence="3">tRNA threonylcarbamoyladenosine biosynthesis protein TsaB</fullName>
    </submittedName>
</protein>
<evidence type="ECO:0000256" key="1">
    <source>
        <dbReference type="SAM" id="MobiDB-lite"/>
    </source>
</evidence>
<comment type="caution">
    <text evidence="3">The sequence shown here is derived from an EMBL/GenBank/DDBJ whole genome shotgun (WGS) entry which is preliminary data.</text>
</comment>
<evidence type="ECO:0000313" key="3">
    <source>
        <dbReference type="EMBL" id="PLS30310.1"/>
    </source>
</evidence>
<dbReference type="RefSeq" id="WP_101617666.1">
    <property type="nucleotide sequence ID" value="NZ_NMWU01000035.1"/>
</dbReference>
<feature type="domain" description="Gcp-like" evidence="2">
    <location>
        <begin position="36"/>
        <end position="144"/>
    </location>
</feature>
<dbReference type="NCBIfam" id="TIGR03725">
    <property type="entry name" value="T6A_YeaZ"/>
    <property type="match status" value="1"/>
</dbReference>
<feature type="compositionally biased region" description="Basic and acidic residues" evidence="1">
    <location>
        <begin position="275"/>
        <end position="292"/>
    </location>
</feature>
<reference evidence="3 4" key="1">
    <citation type="submission" date="2017-07" db="EMBL/GenBank/DDBJ databases">
        <title>Bifidobacterium novel species.</title>
        <authorList>
            <person name="Lugli G.A."/>
            <person name="Milani C."/>
            <person name="Duranti S."/>
            <person name="Mangifesta M."/>
        </authorList>
    </citation>
    <scope>NUCLEOTIDE SEQUENCE [LARGE SCALE GENOMIC DNA]</scope>
    <source>
        <strain evidence="4">Uis1B</strain>
    </source>
</reference>
<dbReference type="GO" id="GO:0002949">
    <property type="term" value="P:tRNA threonylcarbamoyladenosine modification"/>
    <property type="evidence" value="ECO:0007669"/>
    <property type="project" value="InterPro"/>
</dbReference>
<keyword evidence="4" id="KW-1185">Reference proteome</keyword>
<dbReference type="SUPFAM" id="SSF53067">
    <property type="entry name" value="Actin-like ATPase domain"/>
    <property type="match status" value="1"/>
</dbReference>
<dbReference type="AlphaFoldDB" id="A0A2N5J7X8"/>
<name>A0A2N5J7X8_9BIFI</name>
<dbReference type="InterPro" id="IPR043129">
    <property type="entry name" value="ATPase_NBD"/>
</dbReference>
<dbReference type="InterPro" id="IPR022496">
    <property type="entry name" value="T6A_TsaB"/>
</dbReference>
<dbReference type="EMBL" id="NMWU01000035">
    <property type="protein sequence ID" value="PLS30310.1"/>
    <property type="molecule type" value="Genomic_DNA"/>
</dbReference>
<dbReference type="InterPro" id="IPR000905">
    <property type="entry name" value="Gcp-like_dom"/>
</dbReference>
<organism evidence="3 4">
    <name type="scientific">Bifidobacterium margollesii</name>
    <dbReference type="NCBI Taxonomy" id="2020964"/>
    <lineage>
        <taxon>Bacteria</taxon>
        <taxon>Bacillati</taxon>
        <taxon>Actinomycetota</taxon>
        <taxon>Actinomycetes</taxon>
        <taxon>Bifidobacteriales</taxon>
        <taxon>Bifidobacteriaceae</taxon>
        <taxon>Bifidobacterium</taxon>
    </lineage>
</organism>
<dbReference type="Pfam" id="PF00814">
    <property type="entry name" value="TsaD"/>
    <property type="match status" value="1"/>
</dbReference>
<dbReference type="OrthoDB" id="9809995at2"/>
<evidence type="ECO:0000313" key="4">
    <source>
        <dbReference type="Proteomes" id="UP000235050"/>
    </source>
</evidence>
<evidence type="ECO:0000259" key="2">
    <source>
        <dbReference type="Pfam" id="PF00814"/>
    </source>
</evidence>